<comment type="caution">
    <text evidence="2">The sequence shown here is derived from an EMBL/GenBank/DDBJ whole genome shotgun (WGS) entry which is preliminary data.</text>
</comment>
<name>A0A7C0U3D1_DESA2</name>
<keyword evidence="1" id="KW-0472">Membrane</keyword>
<dbReference type="AlphaFoldDB" id="A0A7C0U3D1"/>
<gene>
    <name evidence="2" type="ORF">ENG63_06820</name>
</gene>
<organism evidence="2">
    <name type="scientific">Desulfofervidus auxilii</name>
    <dbReference type="NCBI Taxonomy" id="1621989"/>
    <lineage>
        <taxon>Bacteria</taxon>
        <taxon>Pseudomonadati</taxon>
        <taxon>Thermodesulfobacteriota</taxon>
        <taxon>Candidatus Desulfofervidia</taxon>
        <taxon>Candidatus Desulfofervidales</taxon>
        <taxon>Candidatus Desulfofervidaceae</taxon>
        <taxon>Candidatus Desulfofervidus</taxon>
    </lineage>
</organism>
<proteinExistence type="predicted"/>
<feature type="transmembrane region" description="Helical" evidence="1">
    <location>
        <begin position="93"/>
        <end position="108"/>
    </location>
</feature>
<protein>
    <submittedName>
        <fullName evidence="2">Uncharacterized protein</fullName>
    </submittedName>
</protein>
<feature type="transmembrane region" description="Helical" evidence="1">
    <location>
        <begin position="67"/>
        <end position="87"/>
    </location>
</feature>
<feature type="transmembrane region" description="Helical" evidence="1">
    <location>
        <begin position="115"/>
        <end position="133"/>
    </location>
</feature>
<sequence length="202" mass="22593">MMNKLLQKLALIIPVAQIPFSIYQALHIGIGDSVQGTFAGQGAGHHVMGAISLLGVLYVLSKKIEKFNFNILDLILLFFLFLLSVLADAKQCLVAFVLGFLIFSLYLFKIDFKKAIFVSTLCIFSLLIIVKYYPPIKHTILNRKLMSKGLAFKIDVSKIVISKNLERFSNFFIGQGPGQSVSRASLLPLKGYIRSLPKDFYL</sequence>
<feature type="transmembrane region" description="Helical" evidence="1">
    <location>
        <begin position="9"/>
        <end position="30"/>
    </location>
</feature>
<evidence type="ECO:0000313" key="2">
    <source>
        <dbReference type="EMBL" id="HDD44553.1"/>
    </source>
</evidence>
<accession>A0A7C0U3D1</accession>
<keyword evidence="1" id="KW-0812">Transmembrane</keyword>
<feature type="transmembrane region" description="Helical" evidence="1">
    <location>
        <begin position="42"/>
        <end position="60"/>
    </location>
</feature>
<dbReference type="Proteomes" id="UP000886289">
    <property type="component" value="Unassembled WGS sequence"/>
</dbReference>
<keyword evidence="1" id="KW-1133">Transmembrane helix</keyword>
<reference evidence="2" key="1">
    <citation type="journal article" date="2020" name="mSystems">
        <title>Genome- and Community-Level Interaction Insights into Carbon Utilization and Element Cycling Functions of Hydrothermarchaeota in Hydrothermal Sediment.</title>
        <authorList>
            <person name="Zhou Z."/>
            <person name="Liu Y."/>
            <person name="Xu W."/>
            <person name="Pan J."/>
            <person name="Luo Z.H."/>
            <person name="Li M."/>
        </authorList>
    </citation>
    <scope>NUCLEOTIDE SEQUENCE [LARGE SCALE GENOMIC DNA]</scope>
    <source>
        <strain evidence="2">HyVt-233</strain>
    </source>
</reference>
<evidence type="ECO:0000256" key="1">
    <source>
        <dbReference type="SAM" id="Phobius"/>
    </source>
</evidence>
<dbReference type="EMBL" id="DRBS01000257">
    <property type="protein sequence ID" value="HDD44553.1"/>
    <property type="molecule type" value="Genomic_DNA"/>
</dbReference>